<evidence type="ECO:0000313" key="2">
    <source>
        <dbReference type="EMBL" id="KND96993.1"/>
    </source>
</evidence>
<organism evidence="2 3">
    <name type="scientific">Candidozyma auris</name>
    <name type="common">Yeast</name>
    <name type="synonym">Candida auris</name>
    <dbReference type="NCBI Taxonomy" id="498019"/>
    <lineage>
        <taxon>Eukaryota</taxon>
        <taxon>Fungi</taxon>
        <taxon>Dikarya</taxon>
        <taxon>Ascomycota</taxon>
        <taxon>Saccharomycotina</taxon>
        <taxon>Pichiomycetes</taxon>
        <taxon>Metschnikowiaceae</taxon>
        <taxon>Candidozyma</taxon>
    </lineage>
</organism>
<proteinExistence type="predicted"/>
<sequence>MSFALWYGDSKESPEQPSATAKAHQENQAQLCFVVSAEPRRAEICHSAWFVVTVKRLERCSGAVVHCESENMKSWIKGHLCLQL</sequence>
<name>A0A0L0NSH2_CANAR</name>
<gene>
    <name evidence="2" type="ORF">QG37_06688</name>
</gene>
<dbReference type="Proteomes" id="UP000037122">
    <property type="component" value="Unassembled WGS sequence"/>
</dbReference>
<reference evidence="3" key="1">
    <citation type="journal article" date="2015" name="BMC Genomics">
        <title>Draft genome of a commonly misdiagnosed multidrug resistant pathogen Candida auris.</title>
        <authorList>
            <person name="Chatterjee S."/>
            <person name="Alampalli S.V."/>
            <person name="Nageshan R.K."/>
            <person name="Chettiar S.T."/>
            <person name="Joshi S."/>
            <person name="Tatu U.S."/>
        </authorList>
    </citation>
    <scope>NUCLEOTIDE SEQUENCE [LARGE SCALE GENOMIC DNA]</scope>
    <source>
        <strain evidence="3">6684</strain>
    </source>
</reference>
<dbReference type="EMBL" id="LGST01000047">
    <property type="protein sequence ID" value="KND96993.1"/>
    <property type="molecule type" value="Genomic_DNA"/>
</dbReference>
<evidence type="ECO:0000256" key="1">
    <source>
        <dbReference type="SAM" id="MobiDB-lite"/>
    </source>
</evidence>
<dbReference type="AlphaFoldDB" id="A0A0L0NSH2"/>
<comment type="caution">
    <text evidence="2">The sequence shown here is derived from an EMBL/GenBank/DDBJ whole genome shotgun (WGS) entry which is preliminary data.</text>
</comment>
<accession>A0A0L0NSH2</accession>
<dbReference type="VEuPathDB" id="FungiDB:QG37_06688"/>
<protein>
    <submittedName>
        <fullName evidence="2">Uncharacterized protein</fullName>
    </submittedName>
</protein>
<evidence type="ECO:0000313" key="3">
    <source>
        <dbReference type="Proteomes" id="UP000037122"/>
    </source>
</evidence>
<feature type="region of interest" description="Disordered" evidence="1">
    <location>
        <begin position="1"/>
        <end position="23"/>
    </location>
</feature>